<feature type="region of interest" description="Disordered" evidence="3">
    <location>
        <begin position="658"/>
        <end position="691"/>
    </location>
</feature>
<dbReference type="Proteomes" id="UP001381693">
    <property type="component" value="Unassembled WGS sequence"/>
</dbReference>
<feature type="compositionally biased region" description="Acidic residues" evidence="3">
    <location>
        <begin position="281"/>
        <end position="298"/>
    </location>
</feature>
<dbReference type="InterPro" id="IPR019139">
    <property type="entry name" value="LRRFIP1/2"/>
</dbReference>
<keyword evidence="5" id="KW-1185">Reference proteome</keyword>
<dbReference type="Gene3D" id="1.20.5.4090">
    <property type="match status" value="1"/>
</dbReference>
<evidence type="ECO:0000313" key="4">
    <source>
        <dbReference type="EMBL" id="KAK7026759.1"/>
    </source>
</evidence>
<feature type="region of interest" description="Disordered" evidence="3">
    <location>
        <begin position="548"/>
        <end position="577"/>
    </location>
</feature>
<proteinExistence type="inferred from homology"/>
<dbReference type="PANTHER" id="PTHR19212">
    <property type="entry name" value="LEUCINE RICH REPEAT IN FLII INTERACTING PROTEIN"/>
    <property type="match status" value="1"/>
</dbReference>
<feature type="region of interest" description="Disordered" evidence="3">
    <location>
        <begin position="129"/>
        <end position="317"/>
    </location>
</feature>
<dbReference type="EMBL" id="JAXCGZ010022700">
    <property type="protein sequence ID" value="KAK7026759.1"/>
    <property type="molecule type" value="Genomic_DNA"/>
</dbReference>
<feature type="compositionally biased region" description="Basic and acidic residues" evidence="3">
    <location>
        <begin position="567"/>
        <end position="577"/>
    </location>
</feature>
<feature type="compositionally biased region" description="Basic and acidic residues" evidence="3">
    <location>
        <begin position="409"/>
        <end position="432"/>
    </location>
</feature>
<dbReference type="GO" id="GO:0006355">
    <property type="term" value="P:regulation of DNA-templated transcription"/>
    <property type="evidence" value="ECO:0007669"/>
    <property type="project" value="InterPro"/>
</dbReference>
<evidence type="ECO:0000313" key="5">
    <source>
        <dbReference type="Proteomes" id="UP001381693"/>
    </source>
</evidence>
<feature type="region of interest" description="Disordered" evidence="3">
    <location>
        <begin position="723"/>
        <end position="794"/>
    </location>
</feature>
<feature type="compositionally biased region" description="Polar residues" evidence="3">
    <location>
        <begin position="231"/>
        <end position="252"/>
    </location>
</feature>
<accession>A0AAN8ZTN2</accession>
<reference evidence="4 5" key="1">
    <citation type="submission" date="2023-11" db="EMBL/GenBank/DDBJ databases">
        <title>Halocaridina rubra genome assembly.</title>
        <authorList>
            <person name="Smith C."/>
        </authorList>
    </citation>
    <scope>NUCLEOTIDE SEQUENCE [LARGE SCALE GENOMIC DNA]</scope>
    <source>
        <strain evidence="4">EP-1</strain>
        <tissue evidence="4">Whole</tissue>
    </source>
</reference>
<dbReference type="AlphaFoldDB" id="A0AAN8ZTN2"/>
<dbReference type="Pfam" id="PF09738">
    <property type="entry name" value="LRRFIP"/>
    <property type="match status" value="1"/>
</dbReference>
<feature type="region of interest" description="Disordered" evidence="3">
    <location>
        <begin position="1"/>
        <end position="22"/>
    </location>
</feature>
<feature type="region of interest" description="Disordered" evidence="3">
    <location>
        <begin position="56"/>
        <end position="85"/>
    </location>
</feature>
<feature type="compositionally biased region" description="Basic and acidic residues" evidence="3">
    <location>
        <begin position="723"/>
        <end position="733"/>
    </location>
</feature>
<organism evidence="4 5">
    <name type="scientific">Halocaridina rubra</name>
    <name type="common">Hawaiian red shrimp</name>
    <dbReference type="NCBI Taxonomy" id="373956"/>
    <lineage>
        <taxon>Eukaryota</taxon>
        <taxon>Metazoa</taxon>
        <taxon>Ecdysozoa</taxon>
        <taxon>Arthropoda</taxon>
        <taxon>Crustacea</taxon>
        <taxon>Multicrustacea</taxon>
        <taxon>Malacostraca</taxon>
        <taxon>Eumalacostraca</taxon>
        <taxon>Eucarida</taxon>
        <taxon>Decapoda</taxon>
        <taxon>Pleocyemata</taxon>
        <taxon>Caridea</taxon>
        <taxon>Atyoidea</taxon>
        <taxon>Atyidae</taxon>
        <taxon>Halocaridina</taxon>
    </lineage>
</organism>
<sequence>MSKLFKPMFKKKGKEREEDISIDEPKRKIVNEDGIKKKNGHEDGTRAKIRMKAEKMKDALRSPVKTSAPSLPSKAGKYTKKLKGKGKEKGSVIGELCVHSTEEAENLSMEDIYVDDDGTVTMGHLDQTTFVDDNLYHGNKRASDPFGEEDEENNSNSDDDEKLRNRQNCTVDLNLSISSEEEKLDSSEISQTSIPESVEQEPSFSEKELELQTKDAIEHIGEQEDQGLITEEQNCTDTTLTNKGDFQDSTGVSPEPNDNLIGDEDVSEKIESERTFTSTQDSDEDFDSAQEDWEDDDFGGSRKKQTPQDTLGEIMEGEQSSVVNAILTEGVVKSPSTGSSEYEDILSLQESSHLGETSDEYSQTAIGNQSKIGEISCSEKQVRKLSELSTASGDAFNEELDDLLDEELDRLSERDEADIEKTENEGKPKEEVNFEVPASMQKDSLEVQSCEVNENPDKEKVDKIVGSSLLTQDAKVENLPVPDSDSLPLKNIEDTGSTDKISCTAGGPLLSEEQVKDSGYYSLPVSPKPGTVVRVNDGDGQGAIVVDDISGDSEDDGLITPAGEAPAEEKTESVKDETDFVAVDEKTGNHDDNALEKYKDCDPCCIQPAEPKEAPVIEDKSNTEAVVVLSEDNSNKPCPKQDVNLKVTIPKFSQLEKKDEVLSPKCGSPTKSRYKSPLKEMDDPFSSDPVGDRFLKEAVLQSHEEAEARLAQRRAARAEARELRLRELEKQQQDQENEEEKQFTSPSYAEPSPRAPVASRTSLGRTGALNSTGQYSRRSSEDSTTDESALPANVREMRAEFKELDEKFRKAMITNAQLDNEKSTLTYEVELIKDKYTELEESHTQLNKEHRRKCTEYEQLKKVSTKLQEEVKILRGMLQERDQLIQEYGLVVVGEEEENGEVPPEPDEFDDMDDLTPRKIAVKKVLLSQEAAELLEKGAAKGSLDVRLKKFGEEKNDLEDQVRRLKLELEEERNNNRRRENGLDYEKQKEQSKTVNEYKFRVQKAEAEVLTLQANVARLDALSTRYKTQSEELEKSEEELKVEKRKLQRELRDAQSRLEELETTNNHLIRRFDKLKNARSTLLKDLSQDPA</sequence>
<feature type="region of interest" description="Disordered" evidence="3">
    <location>
        <begin position="969"/>
        <end position="991"/>
    </location>
</feature>
<dbReference type="PANTHER" id="PTHR19212:SF0">
    <property type="entry name" value="LD07988P"/>
    <property type="match status" value="1"/>
</dbReference>
<feature type="region of interest" description="Disordered" evidence="3">
    <location>
        <begin position="475"/>
        <end position="498"/>
    </location>
</feature>
<feature type="compositionally biased region" description="Basic and acidic residues" evidence="3">
    <location>
        <begin position="204"/>
        <end position="222"/>
    </location>
</feature>
<protein>
    <submittedName>
        <fullName evidence="4">Leucine-rich repeat flightless-interacting protein</fullName>
    </submittedName>
</protein>
<feature type="compositionally biased region" description="Polar residues" evidence="3">
    <location>
        <begin position="187"/>
        <end position="203"/>
    </location>
</feature>
<evidence type="ECO:0000256" key="3">
    <source>
        <dbReference type="SAM" id="MobiDB-lite"/>
    </source>
</evidence>
<feature type="compositionally biased region" description="Acidic residues" evidence="3">
    <location>
        <begin position="146"/>
        <end position="160"/>
    </location>
</feature>
<feature type="region of interest" description="Disordered" evidence="3">
    <location>
        <begin position="406"/>
        <end position="433"/>
    </location>
</feature>
<name>A0AAN8ZTN2_HALRR</name>
<comment type="similarity">
    <text evidence="1">Belongs to the LRRFIP family.</text>
</comment>
<feature type="compositionally biased region" description="Polar residues" evidence="3">
    <location>
        <begin position="759"/>
        <end position="777"/>
    </location>
</feature>
<keyword evidence="2" id="KW-0175">Coiled coil</keyword>
<gene>
    <name evidence="4" type="primary">LRRFIP2</name>
    <name evidence="4" type="ORF">SK128_022440</name>
</gene>
<comment type="caution">
    <text evidence="4">The sequence shown here is derived from an EMBL/GenBank/DDBJ whole genome shotgun (WGS) entry which is preliminary data.</text>
</comment>
<feature type="compositionally biased region" description="Polar residues" evidence="3">
    <location>
        <begin position="166"/>
        <end position="178"/>
    </location>
</feature>
<evidence type="ECO:0000256" key="1">
    <source>
        <dbReference type="ARBA" id="ARBA00008275"/>
    </source>
</evidence>
<evidence type="ECO:0000256" key="2">
    <source>
        <dbReference type="ARBA" id="ARBA00023054"/>
    </source>
</evidence>